<dbReference type="KEGG" id="gtr:GLOTRDRAFT_90285"/>
<feature type="region of interest" description="Disordered" evidence="1">
    <location>
        <begin position="1"/>
        <end position="36"/>
    </location>
</feature>
<dbReference type="AlphaFoldDB" id="S7QN98"/>
<dbReference type="RefSeq" id="XP_007861246.1">
    <property type="nucleotide sequence ID" value="XM_007863055.1"/>
</dbReference>
<keyword evidence="3" id="KW-1185">Reference proteome</keyword>
<accession>S7QN98</accession>
<proteinExistence type="predicted"/>
<evidence type="ECO:0000256" key="1">
    <source>
        <dbReference type="SAM" id="MobiDB-lite"/>
    </source>
</evidence>
<reference evidence="2 3" key="1">
    <citation type="journal article" date="2012" name="Science">
        <title>The Paleozoic origin of enzymatic lignin decomposition reconstructed from 31 fungal genomes.</title>
        <authorList>
            <person name="Floudas D."/>
            <person name="Binder M."/>
            <person name="Riley R."/>
            <person name="Barry K."/>
            <person name="Blanchette R.A."/>
            <person name="Henrissat B."/>
            <person name="Martinez A.T."/>
            <person name="Otillar R."/>
            <person name="Spatafora J.W."/>
            <person name="Yadav J.S."/>
            <person name="Aerts A."/>
            <person name="Benoit I."/>
            <person name="Boyd A."/>
            <person name="Carlson A."/>
            <person name="Copeland A."/>
            <person name="Coutinho P.M."/>
            <person name="de Vries R.P."/>
            <person name="Ferreira P."/>
            <person name="Findley K."/>
            <person name="Foster B."/>
            <person name="Gaskell J."/>
            <person name="Glotzer D."/>
            <person name="Gorecki P."/>
            <person name="Heitman J."/>
            <person name="Hesse C."/>
            <person name="Hori C."/>
            <person name="Igarashi K."/>
            <person name="Jurgens J.A."/>
            <person name="Kallen N."/>
            <person name="Kersten P."/>
            <person name="Kohler A."/>
            <person name="Kuees U."/>
            <person name="Kumar T.K.A."/>
            <person name="Kuo A."/>
            <person name="LaButti K."/>
            <person name="Larrondo L.F."/>
            <person name="Lindquist E."/>
            <person name="Ling A."/>
            <person name="Lombard V."/>
            <person name="Lucas S."/>
            <person name="Lundell T."/>
            <person name="Martin R."/>
            <person name="McLaughlin D.J."/>
            <person name="Morgenstern I."/>
            <person name="Morin E."/>
            <person name="Murat C."/>
            <person name="Nagy L.G."/>
            <person name="Nolan M."/>
            <person name="Ohm R.A."/>
            <person name="Patyshakuliyeva A."/>
            <person name="Rokas A."/>
            <person name="Ruiz-Duenas F.J."/>
            <person name="Sabat G."/>
            <person name="Salamov A."/>
            <person name="Samejima M."/>
            <person name="Schmutz J."/>
            <person name="Slot J.C."/>
            <person name="St John F."/>
            <person name="Stenlid J."/>
            <person name="Sun H."/>
            <person name="Sun S."/>
            <person name="Syed K."/>
            <person name="Tsang A."/>
            <person name="Wiebenga A."/>
            <person name="Young D."/>
            <person name="Pisabarro A."/>
            <person name="Eastwood D.C."/>
            <person name="Martin F."/>
            <person name="Cullen D."/>
            <person name="Grigoriev I.V."/>
            <person name="Hibbett D.S."/>
        </authorList>
    </citation>
    <scope>NUCLEOTIDE SEQUENCE [LARGE SCALE GENOMIC DNA]</scope>
    <source>
        <strain evidence="2 3">ATCC 11539</strain>
    </source>
</reference>
<evidence type="ECO:0000313" key="2">
    <source>
        <dbReference type="EMBL" id="EPQ60962.1"/>
    </source>
</evidence>
<dbReference type="EMBL" id="KB469296">
    <property type="protein sequence ID" value="EPQ60962.1"/>
    <property type="molecule type" value="Genomic_DNA"/>
</dbReference>
<gene>
    <name evidence="2" type="ORF">GLOTRDRAFT_90285</name>
</gene>
<dbReference type="GeneID" id="19309240"/>
<evidence type="ECO:0000313" key="3">
    <source>
        <dbReference type="Proteomes" id="UP000030669"/>
    </source>
</evidence>
<protein>
    <submittedName>
        <fullName evidence="2">Uncharacterized protein</fullName>
    </submittedName>
</protein>
<name>S7QN98_GLOTA</name>
<sequence>MTSPSQGRSAARLNHDGQATSTTKKETQIPPTRLVGPPISSFDTRVAIWIRKRRDRGMAQIRIGCGSLTLCGLPRARGGDKGEGLSLTLMLGWTNGNQSAVHPMGHRQRPVFGPTICNAIIGVAYPSAKDQQVLGAAMQQWHPDFVPYLDNPVGSTSFCVITPGDSPQMTASFETGDHATSQLNGYTNQLSDVLHSVTDKRIADGDITGRAKHSVSACKA</sequence>
<dbReference type="HOGENOM" id="CLU_1256134_0_0_1"/>
<organism evidence="2 3">
    <name type="scientific">Gloeophyllum trabeum (strain ATCC 11539 / FP-39264 / Madison 617)</name>
    <name type="common">Brown rot fungus</name>
    <dbReference type="NCBI Taxonomy" id="670483"/>
    <lineage>
        <taxon>Eukaryota</taxon>
        <taxon>Fungi</taxon>
        <taxon>Dikarya</taxon>
        <taxon>Basidiomycota</taxon>
        <taxon>Agaricomycotina</taxon>
        <taxon>Agaricomycetes</taxon>
        <taxon>Gloeophyllales</taxon>
        <taxon>Gloeophyllaceae</taxon>
        <taxon>Gloeophyllum</taxon>
    </lineage>
</organism>
<dbReference type="Proteomes" id="UP000030669">
    <property type="component" value="Unassembled WGS sequence"/>
</dbReference>